<keyword evidence="6" id="KW-1185">Reference proteome</keyword>
<organism evidence="5 6">
    <name type="scientific">Trifolium medium</name>
    <dbReference type="NCBI Taxonomy" id="97028"/>
    <lineage>
        <taxon>Eukaryota</taxon>
        <taxon>Viridiplantae</taxon>
        <taxon>Streptophyta</taxon>
        <taxon>Embryophyta</taxon>
        <taxon>Tracheophyta</taxon>
        <taxon>Spermatophyta</taxon>
        <taxon>Magnoliopsida</taxon>
        <taxon>eudicotyledons</taxon>
        <taxon>Gunneridae</taxon>
        <taxon>Pentapetalae</taxon>
        <taxon>rosids</taxon>
        <taxon>fabids</taxon>
        <taxon>Fabales</taxon>
        <taxon>Fabaceae</taxon>
        <taxon>Papilionoideae</taxon>
        <taxon>50 kb inversion clade</taxon>
        <taxon>NPAAA clade</taxon>
        <taxon>Hologalegina</taxon>
        <taxon>IRL clade</taxon>
        <taxon>Trifolieae</taxon>
        <taxon>Trifolium</taxon>
    </lineage>
</organism>
<evidence type="ECO:0000256" key="2">
    <source>
        <dbReference type="PROSITE-ProRule" id="PRU01331"/>
    </source>
</evidence>
<protein>
    <submittedName>
        <fullName evidence="5">Protein fluG-like</fullName>
    </submittedName>
</protein>
<dbReference type="InterPro" id="IPR008146">
    <property type="entry name" value="Gln_synth_cat_dom"/>
</dbReference>
<evidence type="ECO:0000313" key="5">
    <source>
        <dbReference type="EMBL" id="MCH83320.1"/>
    </source>
</evidence>
<evidence type="ECO:0000256" key="1">
    <source>
        <dbReference type="ARBA" id="ARBA00022598"/>
    </source>
</evidence>
<gene>
    <name evidence="5" type="ORF">A2U01_0004139</name>
</gene>
<dbReference type="Gene3D" id="3.30.590.10">
    <property type="entry name" value="Glutamine synthetase/guanido kinase, catalytic domain"/>
    <property type="match status" value="1"/>
</dbReference>
<dbReference type="GO" id="GO:0004356">
    <property type="term" value="F:glutamine synthetase activity"/>
    <property type="evidence" value="ECO:0007669"/>
    <property type="project" value="InterPro"/>
</dbReference>
<evidence type="ECO:0000259" key="4">
    <source>
        <dbReference type="PROSITE" id="PS51987"/>
    </source>
</evidence>
<reference evidence="5 6" key="1">
    <citation type="journal article" date="2018" name="Front. Plant Sci.">
        <title>Red Clover (Trifolium pratense) and Zigzag Clover (T. medium) - A Picture of Genomic Similarities and Differences.</title>
        <authorList>
            <person name="Dluhosova J."/>
            <person name="Istvanek J."/>
            <person name="Nedelnik J."/>
            <person name="Repkova J."/>
        </authorList>
    </citation>
    <scope>NUCLEOTIDE SEQUENCE [LARGE SCALE GENOMIC DNA]</scope>
    <source>
        <strain evidence="6">cv. 10/8</strain>
        <tissue evidence="5">Leaf</tissue>
    </source>
</reference>
<dbReference type="PANTHER" id="PTHR43785:SF2">
    <property type="entry name" value="TYPE-1 GLUTAMINE SYNTHETASE 1"/>
    <property type="match status" value="1"/>
</dbReference>
<name>A0A392M784_9FABA</name>
<dbReference type="AlphaFoldDB" id="A0A392M784"/>
<dbReference type="PROSITE" id="PS51987">
    <property type="entry name" value="GS_CATALYTIC"/>
    <property type="match status" value="1"/>
</dbReference>
<dbReference type="InterPro" id="IPR014746">
    <property type="entry name" value="Gln_synth/guanido_kin_cat_dom"/>
</dbReference>
<comment type="similarity">
    <text evidence="2 3">Belongs to the glutamine synthetase family.</text>
</comment>
<keyword evidence="1" id="KW-0436">Ligase</keyword>
<evidence type="ECO:0000256" key="3">
    <source>
        <dbReference type="RuleBase" id="RU000384"/>
    </source>
</evidence>
<feature type="domain" description="GS catalytic" evidence="4">
    <location>
        <begin position="84"/>
        <end position="162"/>
    </location>
</feature>
<dbReference type="Gene3D" id="3.10.20.70">
    <property type="entry name" value="Glutamine synthetase, N-terminal domain"/>
    <property type="match status" value="1"/>
</dbReference>
<dbReference type="SUPFAM" id="SSF55931">
    <property type="entry name" value="Glutamine synthetase/guanido kinase"/>
    <property type="match status" value="1"/>
</dbReference>
<dbReference type="InterPro" id="IPR036651">
    <property type="entry name" value="Gln_synt_N_sf"/>
</dbReference>
<dbReference type="EMBL" id="LXQA010004980">
    <property type="protein sequence ID" value="MCH83320.1"/>
    <property type="molecule type" value="Genomic_DNA"/>
</dbReference>
<accession>A0A392M784</accession>
<sequence>MFQVIPKKRFYEVVTKDGVGLSFVLMVRTCFLNGAAPGSGLGYVGDTRVNPDLSTIRTIPWCKQDEMVIGDMNLKPGQAWEYCPRETLRRVCKILKDEFDLVVNAGFENEFYLLKSIAREGKEEWVPFDSSPYGCSAAFDDVSPLLREITSALHSMGIPVEQ</sequence>
<dbReference type="Proteomes" id="UP000265520">
    <property type="component" value="Unassembled WGS sequence"/>
</dbReference>
<proteinExistence type="inferred from homology"/>
<dbReference type="GO" id="GO:0006542">
    <property type="term" value="P:glutamine biosynthetic process"/>
    <property type="evidence" value="ECO:0007669"/>
    <property type="project" value="InterPro"/>
</dbReference>
<evidence type="ECO:0000313" key="6">
    <source>
        <dbReference type="Proteomes" id="UP000265520"/>
    </source>
</evidence>
<feature type="non-terminal residue" evidence="5">
    <location>
        <position position="162"/>
    </location>
</feature>
<comment type="caution">
    <text evidence="5">The sequence shown here is derived from an EMBL/GenBank/DDBJ whole genome shotgun (WGS) entry which is preliminary data.</text>
</comment>
<dbReference type="Pfam" id="PF00120">
    <property type="entry name" value="Gln-synt_C"/>
    <property type="match status" value="1"/>
</dbReference>
<dbReference type="PANTHER" id="PTHR43785">
    <property type="entry name" value="GAMMA-GLUTAMYLPUTRESCINE SYNTHETASE"/>
    <property type="match status" value="1"/>
</dbReference>